<accession>A0A1R1S738</accession>
<proteinExistence type="predicted"/>
<protein>
    <recommendedName>
        <fullName evidence="3">Plantaricin C family lantibiotic</fullName>
    </recommendedName>
</protein>
<dbReference type="RefSeq" id="WP_065959517.1">
    <property type="nucleotide sequence ID" value="NZ_ASQP01000487.1"/>
</dbReference>
<dbReference type="GeneID" id="96742378"/>
<evidence type="ECO:0000313" key="2">
    <source>
        <dbReference type="Proteomes" id="UP000186168"/>
    </source>
</evidence>
<keyword evidence="2" id="KW-1185">Reference proteome</keyword>
<dbReference type="GO" id="GO:0050830">
    <property type="term" value="P:defense response to Gram-positive bacterium"/>
    <property type="evidence" value="ECO:0007669"/>
    <property type="project" value="InterPro"/>
</dbReference>
<dbReference type="Proteomes" id="UP000186168">
    <property type="component" value="Unassembled WGS sequence"/>
</dbReference>
<dbReference type="AlphaFoldDB" id="A0A1R1S738"/>
<dbReference type="EMBL" id="ASQP01000487">
    <property type="protein sequence ID" value="OMI34126.1"/>
    <property type="molecule type" value="Genomic_DNA"/>
</dbReference>
<comment type="caution">
    <text evidence="1">The sequence shown here is derived from an EMBL/GenBank/DDBJ whole genome shotgun (WGS) entry which is preliminary data.</text>
</comment>
<dbReference type="NCBIfam" id="NF000539">
    <property type="entry name" value="plantaricin"/>
    <property type="match status" value="1"/>
</dbReference>
<evidence type="ECO:0008006" key="3">
    <source>
        <dbReference type="Google" id="ProtNLM"/>
    </source>
</evidence>
<name>A0A1R1S738_9ACTN</name>
<dbReference type="Pfam" id="PF14867">
    <property type="entry name" value="Lantibiotic_a"/>
    <property type="match status" value="1"/>
</dbReference>
<evidence type="ECO:0000313" key="1">
    <source>
        <dbReference type="EMBL" id="OMI34126.1"/>
    </source>
</evidence>
<dbReference type="STRING" id="67365.GCA_001704635_04738"/>
<sequence length="60" mass="6594">MNSEFEGDLSLVEELAEQDFHDVAQHGGTIDLAHRISQYFGGGGYGIFCTLTKECQPNCN</sequence>
<organism evidence="1 2">
    <name type="scientific">Streptomyces sparsogenes DSM 40356</name>
    <dbReference type="NCBI Taxonomy" id="1331668"/>
    <lineage>
        <taxon>Bacteria</taxon>
        <taxon>Bacillati</taxon>
        <taxon>Actinomycetota</taxon>
        <taxon>Actinomycetes</taxon>
        <taxon>Kitasatosporales</taxon>
        <taxon>Streptomycetaceae</taxon>
        <taxon>Streptomyces</taxon>
    </lineage>
</organism>
<dbReference type="InterPro" id="IPR029243">
    <property type="entry name" value="Lantibiotic_alpha"/>
</dbReference>
<gene>
    <name evidence="1" type="ORF">SPAR_38090</name>
</gene>
<reference evidence="1 2" key="1">
    <citation type="submission" date="2013-05" db="EMBL/GenBank/DDBJ databases">
        <title>Genome sequence of Streptomyces sparsogenes DSM 40356.</title>
        <authorList>
            <person name="Coyne S."/>
            <person name="Seebeck F.P."/>
        </authorList>
    </citation>
    <scope>NUCLEOTIDE SEQUENCE [LARGE SCALE GENOMIC DNA]</scope>
    <source>
        <strain evidence="1 2">DSM 40356</strain>
    </source>
</reference>